<feature type="compositionally biased region" description="Polar residues" evidence="8">
    <location>
        <begin position="124"/>
        <end position="142"/>
    </location>
</feature>
<proteinExistence type="predicted"/>
<evidence type="ECO:0000256" key="2">
    <source>
        <dbReference type="ARBA" id="ARBA00022723"/>
    </source>
</evidence>
<evidence type="ECO:0000313" key="10">
    <source>
        <dbReference type="EMBL" id="KAL2052359.1"/>
    </source>
</evidence>
<feature type="compositionally biased region" description="Polar residues" evidence="8">
    <location>
        <begin position="340"/>
        <end position="373"/>
    </location>
</feature>
<evidence type="ECO:0000256" key="7">
    <source>
        <dbReference type="PROSITE-ProRule" id="PRU00042"/>
    </source>
</evidence>
<dbReference type="PANTHER" id="PTHR40626:SF12">
    <property type="entry name" value="RFEC"/>
    <property type="match status" value="1"/>
</dbReference>
<gene>
    <name evidence="10" type="ORF">ABVK25_007231</name>
</gene>
<dbReference type="Proteomes" id="UP001590951">
    <property type="component" value="Unassembled WGS sequence"/>
</dbReference>
<dbReference type="EMBL" id="JBHFEH010000027">
    <property type="protein sequence ID" value="KAL2052359.1"/>
    <property type="molecule type" value="Genomic_DNA"/>
</dbReference>
<feature type="compositionally biased region" description="Polar residues" evidence="8">
    <location>
        <begin position="416"/>
        <end position="425"/>
    </location>
</feature>
<feature type="compositionally biased region" description="Low complexity" evidence="8">
    <location>
        <begin position="38"/>
        <end position="48"/>
    </location>
</feature>
<organism evidence="10 11">
    <name type="scientific">Lepraria finkii</name>
    <dbReference type="NCBI Taxonomy" id="1340010"/>
    <lineage>
        <taxon>Eukaryota</taxon>
        <taxon>Fungi</taxon>
        <taxon>Dikarya</taxon>
        <taxon>Ascomycota</taxon>
        <taxon>Pezizomycotina</taxon>
        <taxon>Lecanoromycetes</taxon>
        <taxon>OSLEUM clade</taxon>
        <taxon>Lecanoromycetidae</taxon>
        <taxon>Lecanorales</taxon>
        <taxon>Lecanorineae</taxon>
        <taxon>Stereocaulaceae</taxon>
        <taxon>Lepraria</taxon>
    </lineage>
</organism>
<reference evidence="10 11" key="1">
    <citation type="submission" date="2024-09" db="EMBL/GenBank/DDBJ databases">
        <title>Rethinking Asexuality: The Enigmatic Case of Functional Sexual Genes in Lepraria (Stereocaulaceae).</title>
        <authorList>
            <person name="Doellman M."/>
            <person name="Sun Y."/>
            <person name="Barcenas-Pena A."/>
            <person name="Lumbsch H.T."/>
            <person name="Grewe F."/>
        </authorList>
    </citation>
    <scope>NUCLEOTIDE SEQUENCE [LARGE SCALE GENOMIC DNA]</scope>
    <source>
        <strain evidence="10 11">Grewe 0041</strain>
    </source>
</reference>
<evidence type="ECO:0000256" key="5">
    <source>
        <dbReference type="ARBA" id="ARBA00022833"/>
    </source>
</evidence>
<dbReference type="PROSITE" id="PS50157">
    <property type="entry name" value="ZINC_FINGER_C2H2_2"/>
    <property type="match status" value="2"/>
</dbReference>
<comment type="caution">
    <text evidence="10">The sequence shown here is derived from an EMBL/GenBank/DDBJ whole genome shotgun (WGS) entry which is preliminary data.</text>
</comment>
<comment type="subcellular location">
    <subcellularLocation>
        <location evidence="1">Nucleus</location>
    </subcellularLocation>
</comment>
<keyword evidence="2" id="KW-0479">Metal-binding</keyword>
<feature type="region of interest" description="Disordered" evidence="8">
    <location>
        <begin position="497"/>
        <end position="517"/>
    </location>
</feature>
<evidence type="ECO:0000256" key="1">
    <source>
        <dbReference type="ARBA" id="ARBA00004123"/>
    </source>
</evidence>
<feature type="region of interest" description="Disordered" evidence="8">
    <location>
        <begin position="275"/>
        <end position="316"/>
    </location>
</feature>
<feature type="region of interest" description="Disordered" evidence="8">
    <location>
        <begin position="1"/>
        <end position="218"/>
    </location>
</feature>
<dbReference type="PANTHER" id="PTHR40626">
    <property type="entry name" value="MIP31509P"/>
    <property type="match status" value="1"/>
</dbReference>
<dbReference type="InterPro" id="IPR051059">
    <property type="entry name" value="VerF-like"/>
</dbReference>
<evidence type="ECO:0000256" key="4">
    <source>
        <dbReference type="ARBA" id="ARBA00022771"/>
    </source>
</evidence>
<feature type="region of interest" description="Disordered" evidence="8">
    <location>
        <begin position="340"/>
        <end position="427"/>
    </location>
</feature>
<feature type="compositionally biased region" description="Polar residues" evidence="8">
    <location>
        <begin position="51"/>
        <end position="63"/>
    </location>
</feature>
<dbReference type="PROSITE" id="PS00028">
    <property type="entry name" value="ZINC_FINGER_C2H2_1"/>
    <property type="match status" value="1"/>
</dbReference>
<feature type="compositionally biased region" description="Polar residues" evidence="8">
    <location>
        <begin position="306"/>
        <end position="316"/>
    </location>
</feature>
<keyword evidence="6" id="KW-0539">Nucleus</keyword>
<feature type="compositionally biased region" description="Pro residues" evidence="8">
    <location>
        <begin position="25"/>
        <end position="37"/>
    </location>
</feature>
<keyword evidence="5" id="KW-0862">Zinc</keyword>
<feature type="compositionally biased region" description="Polar residues" evidence="8">
    <location>
        <begin position="71"/>
        <end position="90"/>
    </location>
</feature>
<keyword evidence="3" id="KW-0677">Repeat</keyword>
<sequence length="517" mass="55939">MNQQYPNGPSYPIHQTSQQPLTPSFRPPPNGLPPPSPHSTLPTPTSHTIPRISTGSYVSNYGNDSFVPRTQGLQPSSTISHTDPASQPFSNVYGPTANYYGQPVQNFGHAPKPHPPLQKPRPPSTSALPQSQSQAAYTSALSQGPLRDLAPAPPQDGKPLLNLGNAGNPTQAEDETQPVHVVGSQGRRGILPSAAGRPTAILGTNTNSQKVTPAPIKDSEGKYPCPHCTKHYLHAKHLKRHLLRHSGVRPYTCGLCKDTFSRSDILKRHFVKCSQRRGNPTNENHLSHSRAHRKAKAQEEEAARMDSTTPTMADRAQQITPYTPTSADASFEIGVLNLNQPHYSESPNQVSRSNSVKNPNGSAGSSSNRTSLGLASASGLEPGPANYPRSGHVTPDSAGTQSGAVTPFHYPHESRSNPLSPNGTLHNGMEYNMSSVSMPPGSNYTNGSFPHIHTGQDQHDWNQFASRFYPHDDYGHQSYHSGTNTPLQRVKSDIDISNFPLNDIGPYINKTPSSSRP</sequence>
<dbReference type="InterPro" id="IPR013087">
    <property type="entry name" value="Znf_C2H2_type"/>
</dbReference>
<feature type="compositionally biased region" description="Polar residues" evidence="8">
    <location>
        <begin position="202"/>
        <end position="211"/>
    </location>
</feature>
<feature type="domain" description="C2H2-type" evidence="9">
    <location>
        <begin position="223"/>
        <end position="250"/>
    </location>
</feature>
<name>A0ABR4B3D8_9LECA</name>
<feature type="domain" description="C2H2-type" evidence="9">
    <location>
        <begin position="251"/>
        <end position="280"/>
    </location>
</feature>
<feature type="compositionally biased region" description="Polar residues" evidence="8">
    <location>
        <begin position="1"/>
        <end position="22"/>
    </location>
</feature>
<dbReference type="InterPro" id="IPR036236">
    <property type="entry name" value="Znf_C2H2_sf"/>
</dbReference>
<keyword evidence="11" id="KW-1185">Reference proteome</keyword>
<evidence type="ECO:0000256" key="6">
    <source>
        <dbReference type="ARBA" id="ARBA00023242"/>
    </source>
</evidence>
<accession>A0ABR4B3D8</accession>
<feature type="compositionally biased region" description="Pro residues" evidence="8">
    <location>
        <begin position="113"/>
        <end position="123"/>
    </location>
</feature>
<evidence type="ECO:0000256" key="8">
    <source>
        <dbReference type="SAM" id="MobiDB-lite"/>
    </source>
</evidence>
<dbReference type="SUPFAM" id="SSF57667">
    <property type="entry name" value="beta-beta-alpha zinc fingers"/>
    <property type="match status" value="1"/>
</dbReference>
<keyword evidence="4 7" id="KW-0863">Zinc-finger</keyword>
<evidence type="ECO:0000256" key="3">
    <source>
        <dbReference type="ARBA" id="ARBA00022737"/>
    </source>
</evidence>
<evidence type="ECO:0000259" key="9">
    <source>
        <dbReference type="PROSITE" id="PS50157"/>
    </source>
</evidence>
<evidence type="ECO:0000313" key="11">
    <source>
        <dbReference type="Proteomes" id="UP001590951"/>
    </source>
</evidence>
<protein>
    <recommendedName>
        <fullName evidence="9">C2H2-type domain-containing protein</fullName>
    </recommendedName>
</protein>
<dbReference type="Gene3D" id="3.30.160.60">
    <property type="entry name" value="Classic Zinc Finger"/>
    <property type="match status" value="1"/>
</dbReference>